<keyword evidence="2 3" id="KW-0663">Pyridoxal phosphate</keyword>
<proteinExistence type="inferred from homology"/>
<organism evidence="4 5">
    <name type="scientific">Planifilum fulgidum</name>
    <dbReference type="NCBI Taxonomy" id="201973"/>
    <lineage>
        <taxon>Bacteria</taxon>
        <taxon>Bacillati</taxon>
        <taxon>Bacillota</taxon>
        <taxon>Bacilli</taxon>
        <taxon>Bacillales</taxon>
        <taxon>Thermoactinomycetaceae</taxon>
        <taxon>Planifilum</taxon>
    </lineage>
</organism>
<dbReference type="CDD" id="cd00610">
    <property type="entry name" value="OAT_like"/>
    <property type="match status" value="1"/>
</dbReference>
<dbReference type="InterPro" id="IPR015421">
    <property type="entry name" value="PyrdxlP-dep_Trfase_major"/>
</dbReference>
<dbReference type="PROSITE" id="PS00600">
    <property type="entry name" value="AA_TRANSFER_CLASS_3"/>
    <property type="match status" value="1"/>
</dbReference>
<dbReference type="PANTHER" id="PTHR43713">
    <property type="entry name" value="GLUTAMATE-1-SEMIALDEHYDE 2,1-AMINOMUTASE"/>
    <property type="match status" value="1"/>
</dbReference>
<dbReference type="Pfam" id="PF00202">
    <property type="entry name" value="Aminotran_3"/>
    <property type="match status" value="1"/>
</dbReference>
<reference evidence="4 5" key="1">
    <citation type="submission" date="2016-10" db="EMBL/GenBank/DDBJ databases">
        <authorList>
            <person name="de Groot N.N."/>
        </authorList>
    </citation>
    <scope>NUCLEOTIDE SEQUENCE [LARGE SCALE GENOMIC DNA]</scope>
    <source>
        <strain evidence="4 5">DSM 44945</strain>
    </source>
</reference>
<dbReference type="EMBL" id="FOOK01000011">
    <property type="protein sequence ID" value="SFF98937.1"/>
    <property type="molecule type" value="Genomic_DNA"/>
</dbReference>
<name>A0A1I2NB25_9BACL</name>
<evidence type="ECO:0000256" key="3">
    <source>
        <dbReference type="RuleBase" id="RU003560"/>
    </source>
</evidence>
<dbReference type="Gene3D" id="3.40.640.10">
    <property type="entry name" value="Type I PLP-dependent aspartate aminotransferase-like (Major domain)"/>
    <property type="match status" value="1"/>
</dbReference>
<accession>A0A1I2NB25</accession>
<dbReference type="SUPFAM" id="SSF53383">
    <property type="entry name" value="PLP-dependent transferases"/>
    <property type="match status" value="1"/>
</dbReference>
<dbReference type="RefSeq" id="WP_092037813.1">
    <property type="nucleotide sequence ID" value="NZ_FOOK01000011.1"/>
</dbReference>
<sequence>MATSVHPVHPLVGKTAGSAALHEEAARYLPGGVTANIKYFDPYPIAMDSASGARMKDVDGNEYIDYNLCYGALILGHGDPRVKRAVLEQLNRMGTTVLGTPHRLEVDMARTLVELYPGIDTVRFTNSGLEATLLAIRLAMAWTGRPKLAKFEGHYHGGYDQVLISVHPKRRSENRLPSVHPDSRGIPDYYLKNTVVLPFNDLDGTEEILRRHGHELAAVIIEPVQGGFIPPKMEFLKGLREMTRACGALLIFDEVKTGFRVGLSGAQGRYGVIPDLTALGKVLGGGFPVGAVGGRREIMDICAPSARSSDILSIGSQGKESRASDTLFHSGTYNGHPTVLAAGMATIEALRRPGVYAEVEKAAEALRAGMEEILKRNGVPGQTVGVGSIFNLVLDEGPINQIQDILRSELSLRRRIDYALLDQGIYVKPLNRFSLSTAHTPDVIEETLDRFERGVKQTVKGR</sequence>
<dbReference type="InterPro" id="IPR005814">
    <property type="entry name" value="Aminotrans_3"/>
</dbReference>
<evidence type="ECO:0000256" key="2">
    <source>
        <dbReference type="ARBA" id="ARBA00022898"/>
    </source>
</evidence>
<comment type="similarity">
    <text evidence="3">Belongs to the class-III pyridoxal-phosphate-dependent aminotransferase family.</text>
</comment>
<dbReference type="AlphaFoldDB" id="A0A1I2NB25"/>
<dbReference type="InterPro" id="IPR015422">
    <property type="entry name" value="PyrdxlP-dep_Trfase_small"/>
</dbReference>
<comment type="cofactor">
    <cofactor evidence="1">
        <name>pyridoxal 5'-phosphate</name>
        <dbReference type="ChEBI" id="CHEBI:597326"/>
    </cofactor>
</comment>
<dbReference type="Gene3D" id="3.90.1150.10">
    <property type="entry name" value="Aspartate Aminotransferase, domain 1"/>
    <property type="match status" value="1"/>
</dbReference>
<dbReference type="GO" id="GO:0030170">
    <property type="term" value="F:pyridoxal phosphate binding"/>
    <property type="evidence" value="ECO:0007669"/>
    <property type="project" value="InterPro"/>
</dbReference>
<evidence type="ECO:0000256" key="1">
    <source>
        <dbReference type="ARBA" id="ARBA00001933"/>
    </source>
</evidence>
<dbReference type="Proteomes" id="UP000198661">
    <property type="component" value="Unassembled WGS sequence"/>
</dbReference>
<dbReference type="GO" id="GO:0008483">
    <property type="term" value="F:transaminase activity"/>
    <property type="evidence" value="ECO:0007669"/>
    <property type="project" value="InterPro"/>
</dbReference>
<gene>
    <name evidence="4" type="ORF">SAMN04488025_11159</name>
</gene>
<keyword evidence="5" id="KW-1185">Reference proteome</keyword>
<protein>
    <submittedName>
        <fullName evidence="4">Glutamate-1-semialdehyde 2,1-aminomutase</fullName>
    </submittedName>
</protein>
<evidence type="ECO:0000313" key="4">
    <source>
        <dbReference type="EMBL" id="SFF98937.1"/>
    </source>
</evidence>
<dbReference type="OrthoDB" id="9807885at2"/>
<dbReference type="STRING" id="201973.SAMN04488025_11159"/>
<dbReference type="PANTHER" id="PTHR43713:SF3">
    <property type="entry name" value="GLUTAMATE-1-SEMIALDEHYDE 2,1-AMINOMUTASE 1, CHLOROPLASTIC-RELATED"/>
    <property type="match status" value="1"/>
</dbReference>
<dbReference type="InterPro" id="IPR049704">
    <property type="entry name" value="Aminotrans_3_PPA_site"/>
</dbReference>
<evidence type="ECO:0000313" key="5">
    <source>
        <dbReference type="Proteomes" id="UP000198661"/>
    </source>
</evidence>
<dbReference type="InterPro" id="IPR015424">
    <property type="entry name" value="PyrdxlP-dep_Trfase"/>
</dbReference>